<name>A0AAD9NHS6_9ANNE</name>
<accession>A0AAD9NHS6</accession>
<comment type="caution">
    <text evidence="2">The sequence shown here is derived from an EMBL/GenBank/DDBJ whole genome shotgun (WGS) entry which is preliminary data.</text>
</comment>
<organism evidence="2 3">
    <name type="scientific">Paralvinella palmiformis</name>
    <dbReference type="NCBI Taxonomy" id="53620"/>
    <lineage>
        <taxon>Eukaryota</taxon>
        <taxon>Metazoa</taxon>
        <taxon>Spiralia</taxon>
        <taxon>Lophotrochozoa</taxon>
        <taxon>Annelida</taxon>
        <taxon>Polychaeta</taxon>
        <taxon>Sedentaria</taxon>
        <taxon>Canalipalpata</taxon>
        <taxon>Terebellida</taxon>
        <taxon>Terebelliformia</taxon>
        <taxon>Alvinellidae</taxon>
        <taxon>Paralvinella</taxon>
    </lineage>
</organism>
<protein>
    <submittedName>
        <fullName evidence="2">Uncharacterized protein</fullName>
    </submittedName>
</protein>
<reference evidence="2" key="1">
    <citation type="journal article" date="2023" name="Mol. Biol. Evol.">
        <title>Third-Generation Sequencing Reveals the Adaptive Role of the Epigenome in Three Deep-Sea Polychaetes.</title>
        <authorList>
            <person name="Perez M."/>
            <person name="Aroh O."/>
            <person name="Sun Y."/>
            <person name="Lan Y."/>
            <person name="Juniper S.K."/>
            <person name="Young C.R."/>
            <person name="Angers B."/>
            <person name="Qian P.Y."/>
        </authorList>
    </citation>
    <scope>NUCLEOTIDE SEQUENCE</scope>
    <source>
        <strain evidence="2">P08H-3</strain>
    </source>
</reference>
<proteinExistence type="predicted"/>
<feature type="region of interest" description="Disordered" evidence="1">
    <location>
        <begin position="32"/>
        <end position="86"/>
    </location>
</feature>
<gene>
    <name evidence="2" type="ORF">LSH36_14g03077</name>
</gene>
<dbReference type="EMBL" id="JAODUP010000014">
    <property type="protein sequence ID" value="KAK2168761.1"/>
    <property type="molecule type" value="Genomic_DNA"/>
</dbReference>
<dbReference type="AlphaFoldDB" id="A0AAD9NHS6"/>
<evidence type="ECO:0000313" key="2">
    <source>
        <dbReference type="EMBL" id="KAK2168761.1"/>
    </source>
</evidence>
<keyword evidence="3" id="KW-1185">Reference proteome</keyword>
<sequence length="136" mass="15290">MTTLSASCDNNRVNSPENLLFDSFWESADGGLSDAASIGTSDNGNDPDPGRPRTRKRTDLRPGIKTQRGSRGSLSRDRPGMMPVLQAKSPYLTEVSDQRPVRKFNIRNDFRARDRFRHAIKTVVILLKWISSLTEK</sequence>
<evidence type="ECO:0000313" key="3">
    <source>
        <dbReference type="Proteomes" id="UP001208570"/>
    </source>
</evidence>
<evidence type="ECO:0000256" key="1">
    <source>
        <dbReference type="SAM" id="MobiDB-lite"/>
    </source>
</evidence>
<dbReference type="Proteomes" id="UP001208570">
    <property type="component" value="Unassembled WGS sequence"/>
</dbReference>